<feature type="compositionally biased region" description="Basic and acidic residues" evidence="2">
    <location>
        <begin position="216"/>
        <end position="229"/>
    </location>
</feature>
<feature type="compositionally biased region" description="Basic and acidic residues" evidence="2">
    <location>
        <begin position="918"/>
        <end position="935"/>
    </location>
</feature>
<feature type="compositionally biased region" description="Low complexity" evidence="2">
    <location>
        <begin position="833"/>
        <end position="845"/>
    </location>
</feature>
<feature type="compositionally biased region" description="Basic and acidic residues" evidence="2">
    <location>
        <begin position="1080"/>
        <end position="1094"/>
    </location>
</feature>
<feature type="compositionally biased region" description="Gly residues" evidence="2">
    <location>
        <begin position="969"/>
        <end position="979"/>
    </location>
</feature>
<feature type="compositionally biased region" description="Low complexity" evidence="2">
    <location>
        <begin position="980"/>
        <end position="998"/>
    </location>
</feature>
<organism evidence="3">
    <name type="scientific">Chromera velia CCMP2878</name>
    <dbReference type="NCBI Taxonomy" id="1169474"/>
    <lineage>
        <taxon>Eukaryota</taxon>
        <taxon>Sar</taxon>
        <taxon>Alveolata</taxon>
        <taxon>Colpodellida</taxon>
        <taxon>Chromeraceae</taxon>
        <taxon>Chromera</taxon>
    </lineage>
</organism>
<evidence type="ECO:0000256" key="1">
    <source>
        <dbReference type="SAM" id="Coils"/>
    </source>
</evidence>
<feature type="compositionally biased region" description="Basic and acidic residues" evidence="2">
    <location>
        <begin position="803"/>
        <end position="826"/>
    </location>
</feature>
<feature type="compositionally biased region" description="Gly residues" evidence="2">
    <location>
        <begin position="1037"/>
        <end position="1048"/>
    </location>
</feature>
<feature type="compositionally biased region" description="Basic and acidic residues" evidence="2">
    <location>
        <begin position="172"/>
        <end position="206"/>
    </location>
</feature>
<keyword evidence="1" id="KW-0175">Coiled coil</keyword>
<evidence type="ECO:0000256" key="2">
    <source>
        <dbReference type="SAM" id="MobiDB-lite"/>
    </source>
</evidence>
<feature type="compositionally biased region" description="Polar residues" evidence="2">
    <location>
        <begin position="863"/>
        <end position="879"/>
    </location>
</feature>
<reference evidence="3" key="1">
    <citation type="submission" date="2014-11" db="EMBL/GenBank/DDBJ databases">
        <authorList>
            <person name="Otto D Thomas"/>
            <person name="Naeem Raeece"/>
        </authorList>
    </citation>
    <scope>NUCLEOTIDE SEQUENCE</scope>
</reference>
<gene>
    <name evidence="3" type="ORF">Cvel_2670</name>
</gene>
<feature type="coiled-coil region" evidence="1">
    <location>
        <begin position="638"/>
        <end position="672"/>
    </location>
</feature>
<dbReference type="AlphaFoldDB" id="A0A0G4F265"/>
<feature type="region of interest" description="Disordered" evidence="2">
    <location>
        <begin position="474"/>
        <end position="505"/>
    </location>
</feature>
<feature type="compositionally biased region" description="Acidic residues" evidence="2">
    <location>
        <begin position="690"/>
        <end position="710"/>
    </location>
</feature>
<dbReference type="VEuPathDB" id="CryptoDB:Cvel_2670"/>
<sequence>MEGATAMLELYDECLPATASSFASISASRLRDVLKQHLEQQLQQGEGTQKQSLQQTNVDEVLVLFPRLPSSSEGGGESRIGFLDYWKTVEALFADLLGEKEKGKEKKRPSSPGGGPSADADGVGSEYKESLRGMRELRDALLELREEAVRELEGKEEEPKVSVDQLREILENVKATCKDLERDRERGKEGREEKGESRNGERDKVGSAESRPSPLRIDESDQDVKEDNFRSPSAASSSSFKPEGAGEGGDSENNSPSARERRRSAKQRRSEVQTEGLRVQTQGLEGGGESDGDNTEEDRRGPLRPPAPRSMETPAHSGMGAGGGVGVAAGLATYSVRSGGILSDDFERYEDEDEVDEVQGGGRHDRVDLDFCIHRLRRLLERRVNEGGEAGGQNAREASQLSSLLRDLERAAQSWASAQRKAAVSTREADAAVAEVSSLENKLQRAEATVKESSLRREAAERDCEDFKRRLQEETERRKKAERNQEQIELRLEASSATHTAEASRLKRTVADLERKIADLPALSSCAVSLLGLSEESETAVTTLLKENASLKQAQQHRESRGLDFSVPLPSPTAASGSATDRWNLTRKSLRLERERGLREEELQTEIADLKVSVSRQAAELKEREGVALELAKEKGRAEEETLLRTAAEREAARLREELDQEKHHRERAEALVPSLRAARDRLLENIGGDSEEEEEDDEDRVEEESLEGGDEARSSVLGKSSHLGQSRRSRISGRGGGGAGHPLLTEEEEGECNIPSHFRQKRQVTHMTLALESLRQHVAELEALLDSMRNRGVLSGTESDAEELHGVRQSRGRESTASSFKRERTTVGGRGLSSLHSQLLQGTSAGSRGSLSHACTPKRTRQVGTQTQESFLNSSTAVRGSADSGSAPVRGPLSSARSTGDGQGTARRTLAPRLHGGGREKRKGSGERIGEGGGRRTILSSSDDEAAGQLQSSGKIWKHRRGELPPREGGGGRGGTGGRRSSSPAGSSSASSGSLMRRAQREGEKPQVQRTPQLLDVFLIPCATPNRNDVAAAGLAGRGGGGAGSSAGGAATSKEEGAKLTQDFLQTLDGSRGKGGRRGRQEKSPREKKDEGPPKLVIGDMEFELPKAEPPQCPQQ</sequence>
<feature type="region of interest" description="Disordered" evidence="2">
    <location>
        <begin position="797"/>
        <end position="1014"/>
    </location>
</feature>
<accession>A0A0G4F265</accession>
<feature type="region of interest" description="Disordered" evidence="2">
    <location>
        <begin position="100"/>
        <end position="131"/>
    </location>
</feature>
<dbReference type="EMBL" id="CDMZ01000077">
    <property type="protein sequence ID" value="CEM06106.1"/>
    <property type="molecule type" value="Genomic_DNA"/>
</dbReference>
<feature type="region of interest" description="Disordered" evidence="2">
    <location>
        <begin position="172"/>
        <end position="326"/>
    </location>
</feature>
<evidence type="ECO:0000313" key="3">
    <source>
        <dbReference type="EMBL" id="CEM06106.1"/>
    </source>
</evidence>
<feature type="compositionally biased region" description="Basic and acidic residues" evidence="2">
    <location>
        <begin position="474"/>
        <end position="492"/>
    </location>
</feature>
<name>A0A0G4F265_9ALVE</name>
<proteinExistence type="predicted"/>
<feature type="region of interest" description="Disordered" evidence="2">
    <location>
        <begin position="1031"/>
        <end position="1117"/>
    </location>
</feature>
<feature type="region of interest" description="Disordered" evidence="2">
    <location>
        <begin position="342"/>
        <end position="363"/>
    </location>
</feature>
<feature type="compositionally biased region" description="Acidic residues" evidence="2">
    <location>
        <begin position="347"/>
        <end position="357"/>
    </location>
</feature>
<feature type="region of interest" description="Disordered" evidence="2">
    <location>
        <begin position="552"/>
        <end position="580"/>
    </location>
</feature>
<protein>
    <submittedName>
        <fullName evidence="3">Uncharacterized protein</fullName>
    </submittedName>
</protein>
<feature type="region of interest" description="Disordered" evidence="2">
    <location>
        <begin position="686"/>
        <end position="745"/>
    </location>
</feature>